<accession>A0A2W2CE43</accession>
<dbReference type="InterPro" id="IPR006311">
    <property type="entry name" value="TAT_signal"/>
</dbReference>
<comment type="caution">
    <text evidence="2">The sequence shown here is derived from an EMBL/GenBank/DDBJ whole genome shotgun (WGS) entry which is preliminary data.</text>
</comment>
<dbReference type="RefSeq" id="WP_111195850.1">
    <property type="nucleotide sequence ID" value="NZ_QKVK01000001.1"/>
</dbReference>
<protein>
    <recommendedName>
        <fullName evidence="1">DUF1254 domain-containing protein</fullName>
    </recommendedName>
</protein>
<dbReference type="Gene3D" id="2.60.40.1610">
    <property type="entry name" value="Domain of unknown function DUF1254"/>
    <property type="match status" value="1"/>
</dbReference>
<evidence type="ECO:0000313" key="3">
    <source>
        <dbReference type="Proteomes" id="UP000248795"/>
    </source>
</evidence>
<dbReference type="PROSITE" id="PS51318">
    <property type="entry name" value="TAT"/>
    <property type="match status" value="1"/>
</dbReference>
<dbReference type="Proteomes" id="UP000248795">
    <property type="component" value="Unassembled WGS sequence"/>
</dbReference>
<proteinExistence type="predicted"/>
<sequence length="141" mass="15750">MISKRTFLKSGAATLAGFVIGVPSASAEWRQGRPGLMSVQEIAEAAYIYGLPIVMNYGAMFELVIDKASSQFRAPFNTLYSEARVFTYEDTAIVTPNSDTPYSLLWTDLRTEPMVISIPDIDPKRYFSVQRGVQFPMNSYT</sequence>
<gene>
    <name evidence="2" type="ORF">DK847_01555</name>
</gene>
<keyword evidence="3" id="KW-1185">Reference proteome</keyword>
<dbReference type="PANTHER" id="PTHR36509">
    <property type="entry name" value="BLL3101 PROTEIN"/>
    <property type="match status" value="1"/>
</dbReference>
<dbReference type="EMBL" id="QKVK01000001">
    <property type="protein sequence ID" value="PZF78523.1"/>
    <property type="molecule type" value="Genomic_DNA"/>
</dbReference>
<dbReference type="InterPro" id="IPR037050">
    <property type="entry name" value="DUF1254_sf"/>
</dbReference>
<evidence type="ECO:0000259" key="1">
    <source>
        <dbReference type="Pfam" id="PF06863"/>
    </source>
</evidence>
<dbReference type="SUPFAM" id="SSF160935">
    <property type="entry name" value="VPA0735-like"/>
    <property type="match status" value="1"/>
</dbReference>
<dbReference type="PANTHER" id="PTHR36509:SF2">
    <property type="entry name" value="BLL3101 PROTEIN"/>
    <property type="match status" value="1"/>
</dbReference>
<dbReference type="InterPro" id="IPR010679">
    <property type="entry name" value="DUF1254"/>
</dbReference>
<dbReference type="Pfam" id="PF06863">
    <property type="entry name" value="DUF1254"/>
    <property type="match status" value="1"/>
</dbReference>
<feature type="domain" description="DUF1254" evidence="1">
    <location>
        <begin position="76"/>
        <end position="130"/>
    </location>
</feature>
<reference evidence="3" key="1">
    <citation type="submission" date="2018-06" db="EMBL/GenBank/DDBJ databases">
        <title>Aestuariibacter litoralis strain KCTC 52945T.</title>
        <authorList>
            <person name="Li X."/>
            <person name="Salam N."/>
            <person name="Li J.-L."/>
            <person name="Chen Y.-M."/>
            <person name="Yang Z.-W."/>
            <person name="Zhang L.-Y."/>
            <person name="Han M.-X."/>
            <person name="Xiao M."/>
            <person name="Li W.-J."/>
        </authorList>
    </citation>
    <scope>NUCLEOTIDE SEQUENCE [LARGE SCALE GENOMIC DNA]</scope>
    <source>
        <strain evidence="3">KCTC 52945</strain>
    </source>
</reference>
<evidence type="ECO:0000313" key="2">
    <source>
        <dbReference type="EMBL" id="PZF78523.1"/>
    </source>
</evidence>
<name>A0A2W2CE43_9HYPH</name>
<dbReference type="AlphaFoldDB" id="A0A2W2CE43"/>
<organism evidence="2 3">
    <name type="scientific">Aestuariivirga litoralis</name>
    <dbReference type="NCBI Taxonomy" id="2650924"/>
    <lineage>
        <taxon>Bacteria</taxon>
        <taxon>Pseudomonadati</taxon>
        <taxon>Pseudomonadota</taxon>
        <taxon>Alphaproteobacteria</taxon>
        <taxon>Hyphomicrobiales</taxon>
        <taxon>Aestuariivirgaceae</taxon>
        <taxon>Aestuariivirga</taxon>
    </lineage>
</organism>